<accession>Q5L7X9</accession>
<name>Q5L7X9_BACFN</name>
<gene>
    <name evidence="1" type="ORF">BF9343_4039</name>
</gene>
<sequence length="62" mass="7500">MKPEERQKRTFTCLQSFFSTHRMIRERITICTLKQNILQIKEHRTGSKQNKRHVLSAIRMTI</sequence>
<dbReference type="AlphaFoldDB" id="Q5L7X9"/>
<keyword evidence="2" id="KW-1185">Reference proteome</keyword>
<dbReference type="KEGG" id="bfs:BF9343_4039"/>
<evidence type="ECO:0000313" key="2">
    <source>
        <dbReference type="Proteomes" id="UP000006731"/>
    </source>
</evidence>
<proteinExistence type="predicted"/>
<dbReference type="HOGENOM" id="CLU_2894525_0_0_10"/>
<dbReference type="PaxDb" id="272559-BF9343_4039"/>
<dbReference type="EMBL" id="CR626927">
    <property type="protein sequence ID" value="CAH09820.1"/>
    <property type="molecule type" value="Genomic_DNA"/>
</dbReference>
<dbReference type="Proteomes" id="UP000006731">
    <property type="component" value="Chromosome"/>
</dbReference>
<protein>
    <submittedName>
        <fullName evidence="1">Uncharacterized protein</fullName>
    </submittedName>
</protein>
<evidence type="ECO:0000313" key="1">
    <source>
        <dbReference type="EMBL" id="CAH09820.1"/>
    </source>
</evidence>
<organism evidence="1 2">
    <name type="scientific">Bacteroides fragilis (strain ATCC 25285 / DSM 2151 / CCUG 4856 / JCM 11019 / LMG 10263 / NCTC 9343 / Onslow / VPI 2553 / EN-2)</name>
    <dbReference type="NCBI Taxonomy" id="272559"/>
    <lineage>
        <taxon>Bacteria</taxon>
        <taxon>Pseudomonadati</taxon>
        <taxon>Bacteroidota</taxon>
        <taxon>Bacteroidia</taxon>
        <taxon>Bacteroidales</taxon>
        <taxon>Bacteroidaceae</taxon>
        <taxon>Bacteroides</taxon>
    </lineage>
</organism>
<reference evidence="1 2" key="1">
    <citation type="journal article" date="2005" name="Science">
        <title>Extensive DNA inversions in the B. fragilis genome control variable gene expression.</title>
        <authorList>
            <person name="Cerdeno-Tarraga A.M."/>
            <person name="Patrick S."/>
            <person name="Crosmann L."/>
            <person name="Blakely G."/>
            <person name="Abratt V."/>
            <person name="Lennard N."/>
            <person name="Duerden B."/>
            <person name="Poxton I."/>
            <person name="Harris B."/>
            <person name="Quail M.A."/>
            <person name="Barron A."/>
            <person name="Clarck L."/>
            <person name="Corton C."/>
            <person name="Doggett J."/>
            <person name="Holden M.T.G."/>
            <person name="Larke N."/>
            <person name="Line A."/>
            <person name="Lord A."/>
            <person name="Norbertczak H."/>
            <person name="Ormond D."/>
            <person name="Price C."/>
            <person name="Rabbinowitsch E."/>
            <person name="Woodward J."/>
            <person name="Barrel B.G."/>
            <person name="Parkhill J."/>
        </authorList>
    </citation>
    <scope>NUCLEOTIDE SEQUENCE [LARGE SCALE GENOMIC DNA]</scope>
    <source>
        <strain evidence="2">ATCC 25285 / DSM 2151 / CCUG 4856 / JCM 11019 / LMG 10263 / NCTC 9343 / Onslow / VPI 2553 / EN-2</strain>
    </source>
</reference>